<feature type="transmembrane region" description="Helical" evidence="3">
    <location>
        <begin position="12"/>
        <end position="40"/>
    </location>
</feature>
<dbReference type="PANTHER" id="PTHR43819:SF1">
    <property type="entry name" value="ARCHAEAL-TYPE GLUTAMATE SYNTHASE [NADPH]"/>
    <property type="match status" value="1"/>
</dbReference>
<dbReference type="InterPro" id="IPR024188">
    <property type="entry name" value="GltB"/>
</dbReference>
<name>A0A432YH43_9GAMM</name>
<evidence type="ECO:0000256" key="3">
    <source>
        <dbReference type="SAM" id="Phobius"/>
    </source>
</evidence>
<dbReference type="GO" id="GO:0015930">
    <property type="term" value="F:glutamate synthase activity"/>
    <property type="evidence" value="ECO:0007669"/>
    <property type="project" value="InterPro"/>
</dbReference>
<comment type="similarity">
    <text evidence="1 2">Belongs to the glutamate synthase family.</text>
</comment>
<keyword evidence="6" id="KW-1185">Reference proteome</keyword>
<dbReference type="InterPro" id="IPR013785">
    <property type="entry name" value="Aldolase_TIM"/>
</dbReference>
<keyword evidence="3" id="KW-0472">Membrane</keyword>
<accession>A0A432YH43</accession>
<keyword evidence="3" id="KW-0812">Transmembrane</keyword>
<dbReference type="PANTHER" id="PTHR43819">
    <property type="entry name" value="ARCHAEAL-TYPE GLUTAMATE SYNTHASE [NADPH]"/>
    <property type="match status" value="1"/>
</dbReference>
<dbReference type="GO" id="GO:0006537">
    <property type="term" value="P:glutamate biosynthetic process"/>
    <property type="evidence" value="ECO:0007669"/>
    <property type="project" value="InterPro"/>
</dbReference>
<evidence type="ECO:0000259" key="4">
    <source>
        <dbReference type="Pfam" id="PF01645"/>
    </source>
</evidence>
<gene>
    <name evidence="5" type="ORF">CWI71_07685</name>
</gene>
<dbReference type="RefSeq" id="WP_126754683.1">
    <property type="nucleotide sequence ID" value="NZ_PIPY01000007.1"/>
</dbReference>
<dbReference type="OrthoDB" id="9795032at2"/>
<dbReference type="PIRSF" id="PIRSF006429">
    <property type="entry name" value="GOGAT_lg_2"/>
    <property type="match status" value="1"/>
</dbReference>
<dbReference type="AlphaFoldDB" id="A0A432YH43"/>
<dbReference type="CDD" id="cd02808">
    <property type="entry name" value="GltS_FMN"/>
    <property type="match status" value="1"/>
</dbReference>
<dbReference type="SUPFAM" id="SSF51395">
    <property type="entry name" value="FMN-linked oxidoreductases"/>
    <property type="match status" value="1"/>
</dbReference>
<evidence type="ECO:0000313" key="5">
    <source>
        <dbReference type="EMBL" id="RUO60279.1"/>
    </source>
</evidence>
<evidence type="ECO:0000256" key="1">
    <source>
        <dbReference type="ARBA" id="ARBA00009716"/>
    </source>
</evidence>
<reference evidence="6" key="1">
    <citation type="journal article" date="2018" name="Front. Microbiol.">
        <title>Genome-Based Analysis Reveals the Taxonomy and Diversity of the Family Idiomarinaceae.</title>
        <authorList>
            <person name="Liu Y."/>
            <person name="Lai Q."/>
            <person name="Shao Z."/>
        </authorList>
    </citation>
    <scope>NUCLEOTIDE SEQUENCE [LARGE SCALE GENOMIC DNA]</scope>
    <source>
        <strain evidence="6">CVS-6</strain>
    </source>
</reference>
<dbReference type="InterPro" id="IPR002932">
    <property type="entry name" value="Glu_synthdom"/>
</dbReference>
<comment type="caution">
    <text evidence="5">The sequence shown here is derived from an EMBL/GenBank/DDBJ whole genome shotgun (WGS) entry which is preliminary data.</text>
</comment>
<evidence type="ECO:0000256" key="2">
    <source>
        <dbReference type="PIRNR" id="PIRNR006429"/>
    </source>
</evidence>
<feature type="domain" description="Glutamate synthase" evidence="4">
    <location>
        <begin position="146"/>
        <end position="468"/>
    </location>
</feature>
<evidence type="ECO:0000313" key="6">
    <source>
        <dbReference type="Proteomes" id="UP000288259"/>
    </source>
</evidence>
<dbReference type="Gene3D" id="3.20.20.70">
    <property type="entry name" value="Aldolase class I"/>
    <property type="match status" value="1"/>
</dbReference>
<organism evidence="5 6">
    <name type="scientific">Pseudidiomarina insulisalsae</name>
    <dbReference type="NCBI Taxonomy" id="575789"/>
    <lineage>
        <taxon>Bacteria</taxon>
        <taxon>Pseudomonadati</taxon>
        <taxon>Pseudomonadota</taxon>
        <taxon>Gammaproteobacteria</taxon>
        <taxon>Alteromonadales</taxon>
        <taxon>Idiomarinaceae</taxon>
        <taxon>Pseudidiomarina</taxon>
    </lineage>
</organism>
<dbReference type="Pfam" id="PF01645">
    <property type="entry name" value="Glu_synthase"/>
    <property type="match status" value="1"/>
</dbReference>
<dbReference type="EMBL" id="PIPY01000007">
    <property type="protein sequence ID" value="RUO60279.1"/>
    <property type="molecule type" value="Genomic_DNA"/>
</dbReference>
<sequence>MVDNAWLNSQTLLIVAQWLLGLFVLLLIIGLISIVVMYVIDKTQTKHTIRRNFPVFGRFRYIFENLGEFFRQYFYAMDREEMPFNRAQRSWVYRAAKDADRTLAFGSTRDLTKNGTIIFANAPYPRQTEEKTQPEPVEIGPYCEHPYAPVSYFHISGMSYGSLSPVAVRALSKGAKLAGCWLNTGEGGLSPYHLEGECDVVFQIGTAKYGVRNQDGSLNEMRLKELGEHKLIKMFELKLSQGAKPGKGGILPAIKVTKEIAEIRGIPEGKDSISPNRHPEIKNDEELLDFIEKIRIITGKPVGIKFVMGDPGWIDQLIDAILARGIESAPDFITLDSADGGTGAAPQPLMDYVGLKLSESLPILIDKLIAAGLKDRVRVIASGKMISPADVAWALAMGADFVVSARGFMFSIGCIQAMQCNKNTCPTGVTTHNKKLQKGLDPEEKCVRVANYHKFLEYGVNIVAHSCGVSDPRQLNRRHARIITHTGESISLTERYPPQAPRQS</sequence>
<dbReference type="Proteomes" id="UP000288259">
    <property type="component" value="Unassembled WGS sequence"/>
</dbReference>
<protein>
    <submittedName>
        <fullName evidence="5">FMN-binding glutamate synthase family protein</fullName>
    </submittedName>
</protein>
<keyword evidence="3" id="KW-1133">Transmembrane helix</keyword>
<proteinExistence type="inferred from homology"/>